<evidence type="ECO:0000256" key="1">
    <source>
        <dbReference type="SAM" id="MobiDB-lite"/>
    </source>
</evidence>
<feature type="transmembrane region" description="Helical" evidence="2">
    <location>
        <begin position="153"/>
        <end position="178"/>
    </location>
</feature>
<evidence type="ECO:0008006" key="5">
    <source>
        <dbReference type="Google" id="ProtNLM"/>
    </source>
</evidence>
<keyword evidence="4" id="KW-1185">Reference proteome</keyword>
<feature type="region of interest" description="Disordered" evidence="1">
    <location>
        <begin position="269"/>
        <end position="289"/>
    </location>
</feature>
<name>A0A6A6PHM2_9PEZI</name>
<feature type="compositionally biased region" description="Polar residues" evidence="1">
    <location>
        <begin position="270"/>
        <end position="289"/>
    </location>
</feature>
<dbReference type="Proteomes" id="UP000799767">
    <property type="component" value="Unassembled WGS sequence"/>
</dbReference>
<sequence length="289" mass="30518">MGIVKGGFQRLFQSLLYFIIFLASAVILGFYSYFLSVLADRNIHIPTYEKAVEGISGAACLYLIFATILTCCLGGITFLAILAIVIDVLFCAAFIGVIVLTRHGASSCKGNSINTPLGVGPASADNGFGRGGFGFSNHDNATYSVHLGLACRFNTACFACAIICAILFLCTAGMQVALMRHHKKEKRYGPSPDNNYTSGYGKKGMFSRFGRNKNNSAKAAEAGAYTSPKNNRASAETGYTNGTNGTNGVTNGTSDTYVAGGAHSGYYNAPTGTTAQNPYGYSNNTGTNY</sequence>
<feature type="transmembrane region" description="Helical" evidence="2">
    <location>
        <begin position="54"/>
        <end position="73"/>
    </location>
</feature>
<protein>
    <recommendedName>
        <fullName evidence="5">MARVEL domain-containing protein</fullName>
    </recommendedName>
</protein>
<feature type="compositionally biased region" description="Low complexity" evidence="1">
    <location>
        <begin position="237"/>
        <end position="251"/>
    </location>
</feature>
<keyword evidence="2" id="KW-1133">Transmembrane helix</keyword>
<evidence type="ECO:0000313" key="4">
    <source>
        <dbReference type="Proteomes" id="UP000799767"/>
    </source>
</evidence>
<dbReference type="GeneID" id="54475797"/>
<dbReference type="AlphaFoldDB" id="A0A6A6PHM2"/>
<dbReference type="RefSeq" id="XP_033585663.1">
    <property type="nucleotide sequence ID" value="XM_033734795.1"/>
</dbReference>
<dbReference type="EMBL" id="MU001642">
    <property type="protein sequence ID" value="KAF2479093.1"/>
    <property type="molecule type" value="Genomic_DNA"/>
</dbReference>
<feature type="transmembrane region" description="Helical" evidence="2">
    <location>
        <begin position="15"/>
        <end position="34"/>
    </location>
</feature>
<feature type="transmembrane region" description="Helical" evidence="2">
    <location>
        <begin position="78"/>
        <end position="100"/>
    </location>
</feature>
<keyword evidence="2" id="KW-0472">Membrane</keyword>
<gene>
    <name evidence="3" type="ORF">BDY17DRAFT_304966</name>
</gene>
<evidence type="ECO:0000256" key="2">
    <source>
        <dbReference type="SAM" id="Phobius"/>
    </source>
</evidence>
<keyword evidence="2" id="KW-0812">Transmembrane</keyword>
<organism evidence="3 4">
    <name type="scientific">Neohortaea acidophila</name>
    <dbReference type="NCBI Taxonomy" id="245834"/>
    <lineage>
        <taxon>Eukaryota</taxon>
        <taxon>Fungi</taxon>
        <taxon>Dikarya</taxon>
        <taxon>Ascomycota</taxon>
        <taxon>Pezizomycotina</taxon>
        <taxon>Dothideomycetes</taxon>
        <taxon>Dothideomycetidae</taxon>
        <taxon>Mycosphaerellales</taxon>
        <taxon>Teratosphaeriaceae</taxon>
        <taxon>Neohortaea</taxon>
    </lineage>
</organism>
<accession>A0A6A6PHM2</accession>
<proteinExistence type="predicted"/>
<reference evidence="3" key="1">
    <citation type="journal article" date="2020" name="Stud. Mycol.">
        <title>101 Dothideomycetes genomes: a test case for predicting lifestyles and emergence of pathogens.</title>
        <authorList>
            <person name="Haridas S."/>
            <person name="Albert R."/>
            <person name="Binder M."/>
            <person name="Bloem J."/>
            <person name="Labutti K."/>
            <person name="Salamov A."/>
            <person name="Andreopoulos B."/>
            <person name="Baker S."/>
            <person name="Barry K."/>
            <person name="Bills G."/>
            <person name="Bluhm B."/>
            <person name="Cannon C."/>
            <person name="Castanera R."/>
            <person name="Culley D."/>
            <person name="Daum C."/>
            <person name="Ezra D."/>
            <person name="Gonzalez J."/>
            <person name="Henrissat B."/>
            <person name="Kuo A."/>
            <person name="Liang C."/>
            <person name="Lipzen A."/>
            <person name="Lutzoni F."/>
            <person name="Magnuson J."/>
            <person name="Mondo S."/>
            <person name="Nolan M."/>
            <person name="Ohm R."/>
            <person name="Pangilinan J."/>
            <person name="Park H.-J."/>
            <person name="Ramirez L."/>
            <person name="Alfaro M."/>
            <person name="Sun H."/>
            <person name="Tritt A."/>
            <person name="Yoshinaga Y."/>
            <person name="Zwiers L.-H."/>
            <person name="Turgeon B."/>
            <person name="Goodwin S."/>
            <person name="Spatafora J."/>
            <person name="Crous P."/>
            <person name="Grigoriev I."/>
        </authorList>
    </citation>
    <scope>NUCLEOTIDE SEQUENCE</scope>
    <source>
        <strain evidence="3">CBS 113389</strain>
    </source>
</reference>
<feature type="region of interest" description="Disordered" evidence="1">
    <location>
        <begin position="220"/>
        <end position="251"/>
    </location>
</feature>
<dbReference type="OrthoDB" id="5342507at2759"/>
<evidence type="ECO:0000313" key="3">
    <source>
        <dbReference type="EMBL" id="KAF2479093.1"/>
    </source>
</evidence>